<dbReference type="PANTHER" id="PTHR45734">
    <property type="entry name" value="TENSIN"/>
    <property type="match status" value="1"/>
</dbReference>
<dbReference type="Gene3D" id="2.60.40.1110">
    <property type="match status" value="1"/>
</dbReference>
<dbReference type="PROSITE" id="PS51182">
    <property type="entry name" value="C2_TENSIN"/>
    <property type="match status" value="1"/>
</dbReference>
<dbReference type="SUPFAM" id="SSF49562">
    <property type="entry name" value="C2 domain (Calcium/lipid-binding domain, CaLB)"/>
    <property type="match status" value="1"/>
</dbReference>
<organism evidence="2 3">
    <name type="scientific">Staurois parvus</name>
    <dbReference type="NCBI Taxonomy" id="386267"/>
    <lineage>
        <taxon>Eukaryota</taxon>
        <taxon>Metazoa</taxon>
        <taxon>Chordata</taxon>
        <taxon>Craniata</taxon>
        <taxon>Vertebrata</taxon>
        <taxon>Euteleostomi</taxon>
        <taxon>Amphibia</taxon>
        <taxon>Batrachia</taxon>
        <taxon>Anura</taxon>
        <taxon>Neobatrachia</taxon>
        <taxon>Ranoidea</taxon>
        <taxon>Ranidae</taxon>
        <taxon>Staurois</taxon>
    </lineage>
</organism>
<protein>
    <recommendedName>
        <fullName evidence="1">C2 tensin-type domain-containing protein</fullName>
    </recommendedName>
</protein>
<dbReference type="EMBL" id="CATNWA010009775">
    <property type="protein sequence ID" value="CAI9558622.1"/>
    <property type="molecule type" value="Genomic_DNA"/>
</dbReference>
<dbReference type="InterPro" id="IPR014020">
    <property type="entry name" value="Tensin_C2-dom"/>
</dbReference>
<comment type="caution">
    <text evidence="2">The sequence shown here is derived from an EMBL/GenBank/DDBJ whole genome shotgun (WGS) entry which is preliminary data.</text>
</comment>
<dbReference type="PANTHER" id="PTHR45734:SF1">
    <property type="entry name" value="TENSIN-2"/>
    <property type="match status" value="1"/>
</dbReference>
<accession>A0ABN9CGH0</accession>
<dbReference type="Pfam" id="PF10409">
    <property type="entry name" value="PTEN_C2"/>
    <property type="match status" value="1"/>
</dbReference>
<dbReference type="InterPro" id="IPR051484">
    <property type="entry name" value="Tensin_PTEN_phosphatase"/>
</dbReference>
<evidence type="ECO:0000313" key="2">
    <source>
        <dbReference type="EMBL" id="CAI9558622.1"/>
    </source>
</evidence>
<evidence type="ECO:0000313" key="3">
    <source>
        <dbReference type="Proteomes" id="UP001162483"/>
    </source>
</evidence>
<feature type="domain" description="C2 tensin-type" evidence="1">
    <location>
        <begin position="36"/>
        <end position="163"/>
    </location>
</feature>
<dbReference type="Proteomes" id="UP001162483">
    <property type="component" value="Unassembled WGS sequence"/>
</dbReference>
<proteinExistence type="predicted"/>
<name>A0ABN9CGH0_9NEOB</name>
<reference evidence="2" key="1">
    <citation type="submission" date="2023-05" db="EMBL/GenBank/DDBJ databases">
        <authorList>
            <person name="Stuckert A."/>
        </authorList>
    </citation>
    <scope>NUCLEOTIDE SEQUENCE</scope>
</reference>
<gene>
    <name evidence="2" type="ORF">SPARVUS_LOCUS4920595</name>
</gene>
<feature type="non-terminal residue" evidence="2">
    <location>
        <position position="179"/>
    </location>
</feature>
<dbReference type="InterPro" id="IPR035892">
    <property type="entry name" value="C2_domain_sf"/>
</dbReference>
<evidence type="ECO:0000259" key="1">
    <source>
        <dbReference type="PROSITE" id="PS51182"/>
    </source>
</evidence>
<sequence>MRKFCEDKVSSSLHPSQRRYINYFGGLLSSTIKISSDMLSLQCVLLPIIPTLQTDGGFCPFLKIYQSMQLVYTSGIYLADGKSQRRQLCISLEPALLLKGDIMVKCYHKRCKPHEREVLFRLQFHTCTIHNTHLCFSKDQLDCACTDGRFPEDAVVELIFSSAQDKGKGRDVIRKDPSI</sequence>
<dbReference type="SMART" id="SM01326">
    <property type="entry name" value="PTEN_C2"/>
    <property type="match status" value="1"/>
</dbReference>
<keyword evidence="3" id="KW-1185">Reference proteome</keyword>